<protein>
    <submittedName>
        <fullName evidence="1">Uncharacterized protein</fullName>
    </submittedName>
</protein>
<gene>
    <name evidence="1" type="ORF">PoB_005660000</name>
</gene>
<keyword evidence="2" id="KW-1185">Reference proteome</keyword>
<evidence type="ECO:0000313" key="2">
    <source>
        <dbReference type="Proteomes" id="UP000735302"/>
    </source>
</evidence>
<sequence>MYTKRSPIGLKIQVRSPFVRLSETSGGLASAWCCHRDQSKNEVGGEKERVKHLGIEQLARRTVPWQD</sequence>
<dbReference type="EMBL" id="BLXT01006220">
    <property type="protein sequence ID" value="GFO30095.1"/>
    <property type="molecule type" value="Genomic_DNA"/>
</dbReference>
<accession>A0AAV4CEG9</accession>
<evidence type="ECO:0000313" key="1">
    <source>
        <dbReference type="EMBL" id="GFO30095.1"/>
    </source>
</evidence>
<reference evidence="1 2" key="1">
    <citation type="journal article" date="2021" name="Elife">
        <title>Chloroplast acquisition without the gene transfer in kleptoplastic sea slugs, Plakobranchus ocellatus.</title>
        <authorList>
            <person name="Maeda T."/>
            <person name="Takahashi S."/>
            <person name="Yoshida T."/>
            <person name="Shimamura S."/>
            <person name="Takaki Y."/>
            <person name="Nagai Y."/>
            <person name="Toyoda A."/>
            <person name="Suzuki Y."/>
            <person name="Arimoto A."/>
            <person name="Ishii H."/>
            <person name="Satoh N."/>
            <person name="Nishiyama T."/>
            <person name="Hasebe M."/>
            <person name="Maruyama T."/>
            <person name="Minagawa J."/>
            <person name="Obokata J."/>
            <person name="Shigenobu S."/>
        </authorList>
    </citation>
    <scope>NUCLEOTIDE SEQUENCE [LARGE SCALE GENOMIC DNA]</scope>
</reference>
<dbReference type="Proteomes" id="UP000735302">
    <property type="component" value="Unassembled WGS sequence"/>
</dbReference>
<dbReference type="AlphaFoldDB" id="A0AAV4CEG9"/>
<name>A0AAV4CEG9_9GAST</name>
<comment type="caution">
    <text evidence="1">The sequence shown here is derived from an EMBL/GenBank/DDBJ whole genome shotgun (WGS) entry which is preliminary data.</text>
</comment>
<proteinExistence type="predicted"/>
<organism evidence="1 2">
    <name type="scientific">Plakobranchus ocellatus</name>
    <dbReference type="NCBI Taxonomy" id="259542"/>
    <lineage>
        <taxon>Eukaryota</taxon>
        <taxon>Metazoa</taxon>
        <taxon>Spiralia</taxon>
        <taxon>Lophotrochozoa</taxon>
        <taxon>Mollusca</taxon>
        <taxon>Gastropoda</taxon>
        <taxon>Heterobranchia</taxon>
        <taxon>Euthyneura</taxon>
        <taxon>Panpulmonata</taxon>
        <taxon>Sacoglossa</taxon>
        <taxon>Placobranchoidea</taxon>
        <taxon>Plakobranchidae</taxon>
        <taxon>Plakobranchus</taxon>
    </lineage>
</organism>